<comment type="caution">
    <text evidence="6">The sequence shown here is derived from an EMBL/GenBank/DDBJ whole genome shotgun (WGS) entry which is preliminary data.</text>
</comment>
<keyword evidence="2" id="KW-0238">DNA-binding</keyword>
<proteinExistence type="predicted"/>
<dbReference type="PRINTS" id="PR00035">
    <property type="entry name" value="HTHGNTR"/>
</dbReference>
<evidence type="ECO:0000313" key="6">
    <source>
        <dbReference type="EMBL" id="MEX1663629.1"/>
    </source>
</evidence>
<organism evidence="6 7">
    <name type="scientific">Thioclava arctica</name>
    <dbReference type="NCBI Taxonomy" id="3238301"/>
    <lineage>
        <taxon>Bacteria</taxon>
        <taxon>Pseudomonadati</taxon>
        <taxon>Pseudomonadota</taxon>
        <taxon>Alphaproteobacteria</taxon>
        <taxon>Rhodobacterales</taxon>
        <taxon>Paracoccaceae</taxon>
        <taxon>Thioclava</taxon>
    </lineage>
</organism>
<dbReference type="CDD" id="cd07377">
    <property type="entry name" value="WHTH_GntR"/>
    <property type="match status" value="1"/>
</dbReference>
<dbReference type="RefSeq" id="WP_368393132.1">
    <property type="nucleotide sequence ID" value="NZ_JBFRYC010000021.1"/>
</dbReference>
<accession>A0ABV3TR47</accession>
<dbReference type="Proteomes" id="UP001557465">
    <property type="component" value="Unassembled WGS sequence"/>
</dbReference>
<evidence type="ECO:0000256" key="1">
    <source>
        <dbReference type="ARBA" id="ARBA00023015"/>
    </source>
</evidence>
<evidence type="ECO:0000313" key="7">
    <source>
        <dbReference type="Proteomes" id="UP001557465"/>
    </source>
</evidence>
<name>A0ABV3TR47_9RHOB</name>
<dbReference type="EMBL" id="JBFRYC010000021">
    <property type="protein sequence ID" value="MEX1663629.1"/>
    <property type="molecule type" value="Genomic_DNA"/>
</dbReference>
<evidence type="ECO:0000256" key="3">
    <source>
        <dbReference type="ARBA" id="ARBA00023163"/>
    </source>
</evidence>
<gene>
    <name evidence="6" type="ORF">AB4874_18740</name>
</gene>
<sequence>MKQSARFSPTNSKRQAGAPTGGVPLETDPLITGPKRARERFEAIHAEIRARIVLLDYRPGTKLSETLLAEEFAMSRTPMRRVLARLEDEGLLSSKQGVGTFVTDVEPEELGQVYRLRKELVLLQTSLDVVPPTPALVARMQEIVARAKTLRITPCARDFSLLDQEMFLLLLDLTRNEPLRIMSKRLYFRTTRIWLQQVAGSEAALLEEIDVFAREAAEILNALEIGDLDAVGHIRRGHISLSFARMSAERGSGPQANGYIR</sequence>
<dbReference type="SMART" id="SM00345">
    <property type="entry name" value="HTH_GNTR"/>
    <property type="match status" value="1"/>
</dbReference>
<feature type="domain" description="HTH gntR-type" evidence="5">
    <location>
        <begin position="38"/>
        <end position="105"/>
    </location>
</feature>
<keyword evidence="7" id="KW-1185">Reference proteome</keyword>
<dbReference type="PANTHER" id="PTHR43537">
    <property type="entry name" value="TRANSCRIPTIONAL REGULATOR, GNTR FAMILY"/>
    <property type="match status" value="1"/>
</dbReference>
<dbReference type="InterPro" id="IPR000524">
    <property type="entry name" value="Tscrpt_reg_HTH_GntR"/>
</dbReference>
<evidence type="ECO:0000256" key="4">
    <source>
        <dbReference type="SAM" id="MobiDB-lite"/>
    </source>
</evidence>
<evidence type="ECO:0000256" key="2">
    <source>
        <dbReference type="ARBA" id="ARBA00023125"/>
    </source>
</evidence>
<dbReference type="InterPro" id="IPR036388">
    <property type="entry name" value="WH-like_DNA-bd_sf"/>
</dbReference>
<dbReference type="Gene3D" id="1.10.10.10">
    <property type="entry name" value="Winged helix-like DNA-binding domain superfamily/Winged helix DNA-binding domain"/>
    <property type="match status" value="1"/>
</dbReference>
<dbReference type="Gene3D" id="1.20.120.530">
    <property type="entry name" value="GntR ligand-binding domain-like"/>
    <property type="match status" value="1"/>
</dbReference>
<evidence type="ECO:0000259" key="5">
    <source>
        <dbReference type="PROSITE" id="PS50949"/>
    </source>
</evidence>
<feature type="compositionally biased region" description="Polar residues" evidence="4">
    <location>
        <begin position="1"/>
        <end position="14"/>
    </location>
</feature>
<dbReference type="InterPro" id="IPR008920">
    <property type="entry name" value="TF_FadR/GntR_C"/>
</dbReference>
<keyword evidence="3" id="KW-0804">Transcription</keyword>
<protein>
    <submittedName>
        <fullName evidence="6">GntR family transcriptional regulator</fullName>
    </submittedName>
</protein>
<dbReference type="PROSITE" id="PS50949">
    <property type="entry name" value="HTH_GNTR"/>
    <property type="match status" value="1"/>
</dbReference>
<dbReference type="InterPro" id="IPR036390">
    <property type="entry name" value="WH_DNA-bd_sf"/>
</dbReference>
<keyword evidence="1" id="KW-0805">Transcription regulation</keyword>
<dbReference type="InterPro" id="IPR011711">
    <property type="entry name" value="GntR_C"/>
</dbReference>
<dbReference type="SUPFAM" id="SSF46785">
    <property type="entry name" value="Winged helix' DNA-binding domain"/>
    <property type="match status" value="1"/>
</dbReference>
<dbReference type="Pfam" id="PF07729">
    <property type="entry name" value="FCD"/>
    <property type="match status" value="1"/>
</dbReference>
<reference evidence="6 7" key="1">
    <citation type="journal article" date="2011" name="Int. J. Syst. Evol. Microbiol.">
        <title>Zhongshania antarctica gen. nov., sp. nov. and Zhongshania guokunii sp. nov., gammaproteobacteria respectively isolated from coastal attached (fast) ice and surface seawater of the Antarctic.</title>
        <authorList>
            <person name="Li H.J."/>
            <person name="Zhang X.Y."/>
            <person name="Chen C.X."/>
            <person name="Zhang Y.J."/>
            <person name="Gao Z.M."/>
            <person name="Yu Y."/>
            <person name="Chen X.L."/>
            <person name="Chen B."/>
            <person name="Zhang Y.Z."/>
        </authorList>
    </citation>
    <scope>NUCLEOTIDE SEQUENCE [LARGE SCALE GENOMIC DNA]</scope>
    <source>
        <strain evidence="6 7">15-R06ZXC-3</strain>
    </source>
</reference>
<dbReference type="PANTHER" id="PTHR43537:SF5">
    <property type="entry name" value="UXU OPERON TRANSCRIPTIONAL REGULATOR"/>
    <property type="match status" value="1"/>
</dbReference>
<dbReference type="Pfam" id="PF00392">
    <property type="entry name" value="GntR"/>
    <property type="match status" value="1"/>
</dbReference>
<feature type="region of interest" description="Disordered" evidence="4">
    <location>
        <begin position="1"/>
        <end position="31"/>
    </location>
</feature>
<dbReference type="SUPFAM" id="SSF48008">
    <property type="entry name" value="GntR ligand-binding domain-like"/>
    <property type="match status" value="1"/>
</dbReference>